<dbReference type="Gene3D" id="3.40.50.300">
    <property type="entry name" value="P-loop containing nucleotide triphosphate hydrolases"/>
    <property type="match status" value="1"/>
</dbReference>
<evidence type="ECO:0000256" key="14">
    <source>
        <dbReference type="ARBA" id="ARBA00031881"/>
    </source>
</evidence>
<evidence type="ECO:0000256" key="8">
    <source>
        <dbReference type="ARBA" id="ARBA00022741"/>
    </source>
</evidence>
<evidence type="ECO:0000313" key="17">
    <source>
        <dbReference type="EMBL" id="TDZ25448.1"/>
    </source>
</evidence>
<organism evidence="17 18">
    <name type="scientific">Colletotrichum orbiculare (strain 104-T / ATCC 96160 / CBS 514.97 / LARS 414 / MAFF 240422)</name>
    <name type="common">Cucumber anthracnose fungus</name>
    <name type="synonym">Colletotrichum lagenarium</name>
    <dbReference type="NCBI Taxonomy" id="1213857"/>
    <lineage>
        <taxon>Eukaryota</taxon>
        <taxon>Fungi</taxon>
        <taxon>Dikarya</taxon>
        <taxon>Ascomycota</taxon>
        <taxon>Pezizomycotina</taxon>
        <taxon>Sordariomycetes</taxon>
        <taxon>Hypocreomycetidae</taxon>
        <taxon>Glomerellales</taxon>
        <taxon>Glomerellaceae</taxon>
        <taxon>Colletotrichum</taxon>
        <taxon>Colletotrichum orbiculare species complex</taxon>
    </lineage>
</organism>
<evidence type="ECO:0000256" key="9">
    <source>
        <dbReference type="ARBA" id="ARBA00022917"/>
    </source>
</evidence>
<accession>A0A484G5N4</accession>
<feature type="compositionally biased region" description="Polar residues" evidence="15">
    <location>
        <begin position="522"/>
        <end position="531"/>
    </location>
</feature>
<dbReference type="GO" id="GO:0003924">
    <property type="term" value="F:GTPase activity"/>
    <property type="evidence" value="ECO:0007669"/>
    <property type="project" value="InterPro"/>
</dbReference>
<dbReference type="GO" id="GO:0003747">
    <property type="term" value="F:translation release factor activity"/>
    <property type="evidence" value="ECO:0007669"/>
    <property type="project" value="InterPro"/>
</dbReference>
<evidence type="ECO:0000256" key="6">
    <source>
        <dbReference type="ARBA" id="ARBA00022553"/>
    </source>
</evidence>
<dbReference type="InterPro" id="IPR054696">
    <property type="entry name" value="GTP-eEF1A_C"/>
</dbReference>
<keyword evidence="10" id="KW-0342">GTP-binding</keyword>
<feature type="compositionally biased region" description="Low complexity" evidence="15">
    <location>
        <begin position="674"/>
        <end position="716"/>
    </location>
</feature>
<dbReference type="InterPro" id="IPR003285">
    <property type="entry name" value="Sup35"/>
</dbReference>
<evidence type="ECO:0000256" key="7">
    <source>
        <dbReference type="ARBA" id="ARBA00022737"/>
    </source>
</evidence>
<evidence type="ECO:0000256" key="1">
    <source>
        <dbReference type="ARBA" id="ARBA00004496"/>
    </source>
</evidence>
<dbReference type="AlphaFoldDB" id="A0A484G5N4"/>
<dbReference type="SUPFAM" id="SSF50465">
    <property type="entry name" value="EF-Tu/eEF-1alpha/eIF2-gamma C-terminal domain"/>
    <property type="match status" value="1"/>
</dbReference>
<dbReference type="PRINTS" id="PR01343">
    <property type="entry name" value="YEASTERF"/>
</dbReference>
<dbReference type="InterPro" id="IPR004161">
    <property type="entry name" value="EFTu-like_2"/>
</dbReference>
<dbReference type="FunFam" id="2.40.30.10:FF:000017">
    <property type="entry name" value="Eukaryotic peptide chain release factor GTP-binding subunit"/>
    <property type="match status" value="1"/>
</dbReference>
<comment type="similarity">
    <text evidence="2">Belongs to the TRAFAC class translation factor GTPase superfamily. Classic translation factor GTPase family. EF-Tu/EF-1A subfamily.</text>
</comment>
<sequence length="1181" mass="129735">MKTVDDRDVRSELKRLQTVLDSKIKVVSPAIDLIEFKSGRGNAFLESALPLAKGLHQEMAALGRRVEQAAQAGEAPKGLLEVNQHGEHQLEELKAIISDMKSLLVRIDRDIPLLHMAITASGESLNSSMSPSISPSRLLQAGMFLTFGDTQYAADPFRPVQIGPAFTLSLYMLFVGHAAQYPGTEHKRPSHPPDTPCTPQREEPRQYGFKEGDRKPLWQEAIHKARVRLCRTPMDYAFDSENGFHSATSTNRHFKTDRMFGSGHHPLGQHNGYAYHLEVVEDLDDGRVHDEVDAQTSPYDDIDSAGIRESIPIHQISKIFYADTGRILNVGNDGGFDSNPVLLLKRDMSSKPPSHLEEEIVACTNDEVSDAGSVTGRALEEEEDQEDIDRQLREESAALDMLKELPGPKVGGPRLRFPCHLDPEWIALEVFEEDDVESSETEDDDLGEHMLNLPTTPTRQPARQHLNLDLSFTFNSADMSNLNSWEDDPAAQDDNNLSQQTQQQLNINQHNPQAGTFRPGASSFTPGAQSFQPGQQYGNYAPQYQQYYNQGYGAGYPQYGGQQAFNQAISNNMACQGYPQYAQQQQSQQQQQQTTPTIAKRPANPPANTTASASDAPAPQPTVKKEGGAKVLSIGGEAPKPKAKVLSIGATTPAPAKEEKKDAAPKEEAKKEVNAAAEAGAKATAAKAIEKTGASTTKSGKTSPSPSSGRSSPSGGANKGVVRDVDAVQNEQTADVDDETLKEIYGKEHVNIIFIGHVDAGKSTLGGSILYATGMVDERTMEKYKKEAKDLGNPTWYLSWVMDLTKEERSKGKTVEVGRGFFETEKRRYSILDAPGHKTYVPNMIGGASQADVGILVISARKGEYETGFERGGQTREHAMLAKTQGVNKLIVAINKMDDPTVEWSEERYKECTTKLSQFLKGTGYNLKTDVFFLPVAAQQSMNIKHRIPEGVAPWWEGPSLLEYLDDMKALERKVNAPFMMAVAGKYRDLGTMVEGKIEAGVIKKGMSLVMMPNKQSVDVAAVYGETEEEVQVAQCGDQIRIRLRGIEEEDIMPGFVLCSPKRLVHNVTTFEAQIRILELKSILTAGFNCVLHVHAAIEEVTFSALLHKLQKGTNRKSKLPPSHAKKGDSIIARMTVIGGAGSVCIEKFEDYPQMGRFTLRDQGQTIAIGKITKLITDEAS</sequence>
<evidence type="ECO:0000256" key="12">
    <source>
        <dbReference type="ARBA" id="ARBA00030210"/>
    </source>
</evidence>
<dbReference type="Pfam" id="PF03144">
    <property type="entry name" value="GTP_EFTU_D2"/>
    <property type="match status" value="1"/>
</dbReference>
<feature type="compositionally biased region" description="Low complexity" evidence="15">
    <location>
        <begin position="492"/>
        <end position="511"/>
    </location>
</feature>
<dbReference type="GO" id="GO:0000288">
    <property type="term" value="P:nuclear-transcribed mRNA catabolic process, deadenylation-dependent decay"/>
    <property type="evidence" value="ECO:0007669"/>
    <property type="project" value="InterPro"/>
</dbReference>
<evidence type="ECO:0000256" key="15">
    <source>
        <dbReference type="SAM" id="MobiDB-lite"/>
    </source>
</evidence>
<dbReference type="CDD" id="cd03704">
    <property type="entry name" value="eRF3_C_III"/>
    <property type="match status" value="1"/>
</dbReference>
<dbReference type="PRINTS" id="PR00315">
    <property type="entry name" value="ELONGATNFCT"/>
</dbReference>
<dbReference type="Proteomes" id="UP000014480">
    <property type="component" value="Unassembled WGS sequence"/>
</dbReference>
<dbReference type="GO" id="GO:0005525">
    <property type="term" value="F:GTP binding"/>
    <property type="evidence" value="ECO:0007669"/>
    <property type="project" value="UniProtKB-KW"/>
</dbReference>
<proteinExistence type="inferred from homology"/>
<feature type="region of interest" description="Disordered" evidence="15">
    <location>
        <begin position="432"/>
        <end position="462"/>
    </location>
</feature>
<evidence type="ECO:0000256" key="13">
    <source>
        <dbReference type="ARBA" id="ARBA00030845"/>
    </source>
</evidence>
<dbReference type="CDD" id="cd01883">
    <property type="entry name" value="EF1_alpha"/>
    <property type="match status" value="1"/>
</dbReference>
<dbReference type="GO" id="GO:0018444">
    <property type="term" value="C:translation release factor complex"/>
    <property type="evidence" value="ECO:0007669"/>
    <property type="project" value="UniProtKB-ARBA"/>
</dbReference>
<gene>
    <name evidence="17" type="primary">SUP35</name>
    <name evidence="17" type="ORF">Cob_v001960</name>
</gene>
<comment type="caution">
    <text evidence="17">The sequence shown here is derived from an EMBL/GenBank/DDBJ whole genome shotgun (WGS) entry which is preliminary data.</text>
</comment>
<dbReference type="InterPro" id="IPR027417">
    <property type="entry name" value="P-loop_NTPase"/>
</dbReference>
<reference evidence="18" key="1">
    <citation type="journal article" date="2013" name="New Phytol.">
        <title>Comparative genomic and transcriptomic analyses reveal the hemibiotrophic stage shift of Colletotrichum fungi.</title>
        <authorList>
            <person name="Gan P."/>
            <person name="Ikeda K."/>
            <person name="Irieda H."/>
            <person name="Narusaka M."/>
            <person name="O'Connell R.J."/>
            <person name="Narusaka Y."/>
            <person name="Takano Y."/>
            <person name="Kubo Y."/>
            <person name="Shirasu K."/>
        </authorList>
    </citation>
    <scope>NUCLEOTIDE SEQUENCE [LARGE SCALE GENOMIC DNA]</scope>
    <source>
        <strain evidence="18">104-T / ATCC 96160 / CBS 514.97 / LARS 414 / MAFF 240422</strain>
    </source>
</reference>
<feature type="compositionally biased region" description="Basic and acidic residues" evidence="15">
    <location>
        <begin position="656"/>
        <end position="673"/>
    </location>
</feature>
<feature type="compositionally biased region" description="Basic and acidic residues" evidence="15">
    <location>
        <begin position="200"/>
        <end position="211"/>
    </location>
</feature>
<dbReference type="Pfam" id="PF00009">
    <property type="entry name" value="GTP_EFTU"/>
    <property type="match status" value="1"/>
</dbReference>
<evidence type="ECO:0000259" key="16">
    <source>
        <dbReference type="PROSITE" id="PS51722"/>
    </source>
</evidence>
<evidence type="ECO:0000256" key="3">
    <source>
        <dbReference type="ARBA" id="ARBA00013870"/>
    </source>
</evidence>
<dbReference type="STRING" id="1213857.A0A484G5N4"/>
<reference evidence="18" key="2">
    <citation type="journal article" date="2019" name="Mol. Plant Microbe Interact.">
        <title>Genome sequence resources for four phytopathogenic fungi from the Colletotrichum orbiculare species complex.</title>
        <authorList>
            <person name="Gan P."/>
            <person name="Tsushima A."/>
            <person name="Narusaka M."/>
            <person name="Narusaka Y."/>
            <person name="Takano Y."/>
            <person name="Kubo Y."/>
            <person name="Shirasu K."/>
        </authorList>
    </citation>
    <scope>GENOME REANNOTATION</scope>
    <source>
        <strain evidence="18">104-T / ATCC 96160 / CBS 514.97 / LARS 414 / MAFF 240422</strain>
    </source>
</reference>
<dbReference type="InterPro" id="IPR008812">
    <property type="entry name" value="Ran_GTP-bd-rel"/>
</dbReference>
<evidence type="ECO:0000256" key="5">
    <source>
        <dbReference type="ARBA" id="ARBA00022490"/>
    </source>
</evidence>
<feature type="compositionally biased region" description="Low complexity" evidence="15">
    <location>
        <begin position="583"/>
        <end position="593"/>
    </location>
</feature>
<feature type="compositionally biased region" description="Acidic residues" evidence="15">
    <location>
        <begin position="432"/>
        <end position="446"/>
    </location>
</feature>
<name>A0A484G5N4_COLOR</name>
<dbReference type="PROSITE" id="PS51722">
    <property type="entry name" value="G_TR_2"/>
    <property type="match status" value="1"/>
</dbReference>
<dbReference type="SUPFAM" id="SSF50447">
    <property type="entry name" value="Translation proteins"/>
    <property type="match status" value="1"/>
</dbReference>
<keyword evidence="7" id="KW-0677">Repeat</keyword>
<dbReference type="InterPro" id="IPR000795">
    <property type="entry name" value="T_Tr_GTP-bd_dom"/>
</dbReference>
<keyword evidence="5" id="KW-0963">Cytoplasm</keyword>
<dbReference type="InterPro" id="IPR009001">
    <property type="entry name" value="Transl_elong_EF1A/Init_IF2_C"/>
</dbReference>
<dbReference type="FunFam" id="3.40.50.300:FF:000503">
    <property type="entry name" value="Peptide chain release factor subunit 3"/>
    <property type="match status" value="1"/>
</dbReference>
<dbReference type="Pfam" id="PF05508">
    <property type="entry name" value="Ran-binding"/>
    <property type="match status" value="1"/>
</dbReference>
<evidence type="ECO:0000313" key="18">
    <source>
        <dbReference type="Proteomes" id="UP000014480"/>
    </source>
</evidence>
<keyword evidence="18" id="KW-1185">Reference proteome</keyword>
<evidence type="ECO:0000256" key="4">
    <source>
        <dbReference type="ARBA" id="ARBA00015765"/>
    </source>
</evidence>
<dbReference type="EMBL" id="AMCV02000002">
    <property type="protein sequence ID" value="TDZ25448.1"/>
    <property type="molecule type" value="Genomic_DNA"/>
</dbReference>
<dbReference type="Pfam" id="PF22594">
    <property type="entry name" value="GTP-eEF1A_C"/>
    <property type="match status" value="1"/>
</dbReference>
<evidence type="ECO:0000256" key="11">
    <source>
        <dbReference type="ARBA" id="ARBA00029585"/>
    </source>
</evidence>
<dbReference type="SUPFAM" id="SSF52540">
    <property type="entry name" value="P-loop containing nucleoside triphosphate hydrolases"/>
    <property type="match status" value="1"/>
</dbReference>
<dbReference type="FunFam" id="2.40.30.10:FF:000061">
    <property type="entry name" value="Translation release factor eRF3, putative"/>
    <property type="match status" value="1"/>
</dbReference>
<dbReference type="Gene3D" id="2.40.30.10">
    <property type="entry name" value="Translation factors"/>
    <property type="match status" value="2"/>
</dbReference>
<feature type="region of interest" description="Disordered" evidence="15">
    <location>
        <begin position="643"/>
        <end position="720"/>
    </location>
</feature>
<dbReference type="PANTHER" id="PTHR23115">
    <property type="entry name" value="TRANSLATION FACTOR"/>
    <property type="match status" value="1"/>
</dbReference>
<feature type="region of interest" description="Disordered" evidence="15">
    <location>
        <begin position="580"/>
        <end position="626"/>
    </location>
</feature>
<keyword evidence="8" id="KW-0547">Nucleotide-binding</keyword>
<protein>
    <recommendedName>
        <fullName evidence="3">Elongation factor 1-alpha</fullName>
    </recommendedName>
    <alternativeName>
        <fullName evidence="14">ERF-3</fullName>
    </alternativeName>
    <alternativeName>
        <fullName evidence="13">ERF2</fullName>
    </alternativeName>
    <alternativeName>
        <fullName evidence="4">Eukaryotic peptide chain release factor GTP-binding subunit</fullName>
    </alternativeName>
    <alternativeName>
        <fullName evidence="11">Polypeptide release factor 3</fullName>
    </alternativeName>
    <alternativeName>
        <fullName evidence="12">Translation release factor 3</fullName>
    </alternativeName>
</protein>
<feature type="region of interest" description="Disordered" evidence="15">
    <location>
        <begin position="183"/>
        <end position="211"/>
    </location>
</feature>
<feature type="region of interest" description="Disordered" evidence="15">
    <location>
        <begin position="481"/>
        <end position="537"/>
    </location>
</feature>
<evidence type="ECO:0000256" key="2">
    <source>
        <dbReference type="ARBA" id="ARBA00007249"/>
    </source>
</evidence>
<feature type="domain" description="Tr-type G" evidence="16">
    <location>
        <begin position="747"/>
        <end position="974"/>
    </location>
</feature>
<dbReference type="InterPro" id="IPR050100">
    <property type="entry name" value="TRAFAC_GTPase_members"/>
</dbReference>
<dbReference type="CDD" id="cd04089">
    <property type="entry name" value="eRF3_II"/>
    <property type="match status" value="1"/>
</dbReference>
<evidence type="ECO:0000256" key="10">
    <source>
        <dbReference type="ARBA" id="ARBA00023134"/>
    </source>
</evidence>
<dbReference type="OrthoDB" id="342024at2759"/>
<keyword evidence="6" id="KW-0597">Phosphoprotein</keyword>
<keyword evidence="9" id="KW-0648">Protein biosynthesis</keyword>
<comment type="subcellular location">
    <subcellularLocation>
        <location evidence="1">Cytoplasm</location>
    </subcellularLocation>
</comment>
<dbReference type="InterPro" id="IPR009000">
    <property type="entry name" value="Transl_B-barrel_sf"/>
</dbReference>